<protein>
    <submittedName>
        <fullName evidence="2">Mannosyl-glycoprotein endo-beta-N-acetylglucosamidase</fullName>
    </submittedName>
</protein>
<evidence type="ECO:0000259" key="1">
    <source>
        <dbReference type="PROSITE" id="PS51782"/>
    </source>
</evidence>
<proteinExistence type="predicted"/>
<dbReference type="SUPFAM" id="SSF54106">
    <property type="entry name" value="LysM domain"/>
    <property type="match status" value="1"/>
</dbReference>
<dbReference type="SMART" id="SM00257">
    <property type="entry name" value="LysM"/>
    <property type="match status" value="1"/>
</dbReference>
<dbReference type="PROSITE" id="PS51782">
    <property type="entry name" value="LYSM"/>
    <property type="match status" value="1"/>
</dbReference>
<feature type="domain" description="LysM" evidence="1">
    <location>
        <begin position="1"/>
        <end position="53"/>
    </location>
</feature>
<dbReference type="InterPro" id="IPR043992">
    <property type="entry name" value="SLT_3"/>
</dbReference>
<dbReference type="InterPro" id="IPR052196">
    <property type="entry name" value="Bact_Kbp"/>
</dbReference>
<dbReference type="PANTHER" id="PTHR34700">
    <property type="entry name" value="POTASSIUM BINDING PROTEIN KBP"/>
    <property type="match status" value="1"/>
</dbReference>
<dbReference type="SUPFAM" id="SSF53955">
    <property type="entry name" value="Lysozyme-like"/>
    <property type="match status" value="1"/>
</dbReference>
<dbReference type="AlphaFoldDB" id="A0A367ZR77"/>
<dbReference type="Pfam" id="PF01476">
    <property type="entry name" value="LysM"/>
    <property type="match status" value="1"/>
</dbReference>
<dbReference type="Pfam" id="PF18896">
    <property type="entry name" value="SLT_3"/>
    <property type="match status" value="1"/>
</dbReference>
<dbReference type="InterPro" id="IPR018392">
    <property type="entry name" value="LysM"/>
</dbReference>
<gene>
    <name evidence="2" type="ORF">OZSIB_2958</name>
</gene>
<dbReference type="EMBL" id="QOQW01000005">
    <property type="protein sequence ID" value="RCK80645.1"/>
    <property type="molecule type" value="Genomic_DNA"/>
</dbReference>
<dbReference type="InterPro" id="IPR036779">
    <property type="entry name" value="LysM_dom_sf"/>
</dbReference>
<name>A0A367ZR77_9BACT</name>
<evidence type="ECO:0000313" key="3">
    <source>
        <dbReference type="Proteomes" id="UP000252355"/>
    </source>
</evidence>
<evidence type="ECO:0000313" key="2">
    <source>
        <dbReference type="EMBL" id="RCK80645.1"/>
    </source>
</evidence>
<dbReference type="CDD" id="cd00118">
    <property type="entry name" value="LysM"/>
    <property type="match status" value="1"/>
</dbReference>
<dbReference type="Proteomes" id="UP000252355">
    <property type="component" value="Unassembled WGS sequence"/>
</dbReference>
<sequence length="199" mass="21992">MYTVVPGDSLWKIAQRFLGAGSRYPELVEANKARYPSLAKNPNLIYPGWQLRIPGVHVPPTPGSSGPGTVAPPTVPPPSTGARGGRALLGWLQQAGLSGENLRMAWAIGMAESGGNPRAHNDNPRTGDNSYGLFQINMIGALGPDRRRRYGLSSNEDLFDPMTNIRVMLSMSNNCTNWQPWSVYKRGTYRRFYDMYPPR</sequence>
<reference evidence="2 3" key="1">
    <citation type="submission" date="2018-05" db="EMBL/GenBank/DDBJ databases">
        <title>A metagenomic window into the 2 km-deep terrestrial subsurface aquifer revealed taxonomically and functionally diverse microbial community comprising novel uncultured bacterial lineages.</title>
        <authorList>
            <person name="Kadnikov V.V."/>
            <person name="Mardanov A.V."/>
            <person name="Beletsky A.V."/>
            <person name="Banks D."/>
            <person name="Pimenov N.V."/>
            <person name="Frank Y.A."/>
            <person name="Karnachuk O.V."/>
            <person name="Ravin N.V."/>
        </authorList>
    </citation>
    <scope>NUCLEOTIDE SEQUENCE [LARGE SCALE GENOMIC DNA]</scope>
    <source>
        <strain evidence="2">BY5</strain>
    </source>
</reference>
<dbReference type="PANTHER" id="PTHR34700:SF4">
    <property type="entry name" value="PHAGE-LIKE ELEMENT PBSX PROTEIN XKDP"/>
    <property type="match status" value="1"/>
</dbReference>
<dbReference type="InterPro" id="IPR023346">
    <property type="entry name" value="Lysozyme-like_dom_sf"/>
</dbReference>
<comment type="caution">
    <text evidence="2">The sequence shown here is derived from an EMBL/GenBank/DDBJ whole genome shotgun (WGS) entry which is preliminary data.</text>
</comment>
<dbReference type="Gene3D" id="3.10.350.10">
    <property type="entry name" value="LysM domain"/>
    <property type="match status" value="1"/>
</dbReference>
<organism evidence="2 3">
    <name type="scientific">Candidatus Ozemobacter sibiricus</name>
    <dbReference type="NCBI Taxonomy" id="2268124"/>
    <lineage>
        <taxon>Bacteria</taxon>
        <taxon>Candidatus Ozemobacteria</taxon>
        <taxon>Candidatus Ozemobacterales</taxon>
        <taxon>Candidatus Ozemobacteraceae</taxon>
        <taxon>Candidatus Ozemobacter</taxon>
    </lineage>
</organism>
<accession>A0A367ZR77</accession>
<dbReference type="Gene3D" id="1.10.530.10">
    <property type="match status" value="1"/>
</dbReference>